<evidence type="ECO:0000256" key="1">
    <source>
        <dbReference type="SAM" id="MobiDB-lite"/>
    </source>
</evidence>
<dbReference type="CDD" id="cd06850">
    <property type="entry name" value="biotinyl_domain"/>
    <property type="match status" value="1"/>
</dbReference>
<evidence type="ECO:0000313" key="4">
    <source>
        <dbReference type="Proteomes" id="UP000451386"/>
    </source>
</evidence>
<feature type="domain" description="Lipoyl-binding" evidence="2">
    <location>
        <begin position="107"/>
        <end position="141"/>
    </location>
</feature>
<dbReference type="InterPro" id="IPR011053">
    <property type="entry name" value="Single_hybrid_motif"/>
</dbReference>
<accession>A0A7J5TL46</accession>
<gene>
    <name evidence="3" type="ORF">GBA83_10755</name>
</gene>
<dbReference type="SUPFAM" id="SSF51230">
    <property type="entry name" value="Single hybrid motif"/>
    <property type="match status" value="1"/>
</dbReference>
<proteinExistence type="predicted"/>
<comment type="caution">
    <text evidence="3">The sequence shown here is derived from an EMBL/GenBank/DDBJ whole genome shotgun (WGS) entry which is preliminary data.</text>
</comment>
<feature type="non-terminal residue" evidence="3">
    <location>
        <position position="1"/>
    </location>
</feature>
<dbReference type="Pfam" id="PF00364">
    <property type="entry name" value="Biotin_lipoyl"/>
    <property type="match status" value="1"/>
</dbReference>
<dbReference type="InterPro" id="IPR000089">
    <property type="entry name" value="Biotin_lipoyl"/>
</dbReference>
<dbReference type="Gene3D" id="2.40.50.100">
    <property type="match status" value="1"/>
</dbReference>
<evidence type="ECO:0000259" key="2">
    <source>
        <dbReference type="Pfam" id="PF00364"/>
    </source>
</evidence>
<evidence type="ECO:0000313" key="3">
    <source>
        <dbReference type="EMBL" id="KAB7485127.1"/>
    </source>
</evidence>
<dbReference type="AlphaFoldDB" id="A0A7J5TL46"/>
<organism evidence="3 4">
    <name type="scientific">Bifidobacterium bifidum</name>
    <dbReference type="NCBI Taxonomy" id="1681"/>
    <lineage>
        <taxon>Bacteria</taxon>
        <taxon>Bacillati</taxon>
        <taxon>Actinomycetota</taxon>
        <taxon>Actinomycetes</taxon>
        <taxon>Bifidobacteriales</taxon>
        <taxon>Bifidobacteriaceae</taxon>
        <taxon>Bifidobacterium</taxon>
    </lineage>
</organism>
<sequence>PSTRRCSNQRISARVQTGGPTTMCPMRISACTRAGSRRNCCRICPRKRLRTGVAPASGRWANAGGPGNPGVDSGLLAARLGGLSRPAPTSDANTAADGTPVTAELGGTVVRWLADDGAPVREGDPIVVLEAMKMEREALAPAPERFISPCRSASRRTTAPCSAQSTSGRICTRQSATEHSSRRIWAASRTGVNTHASHASPPRRPPTWDAGRKH</sequence>
<protein>
    <recommendedName>
        <fullName evidence="2">Lipoyl-binding domain-containing protein</fullName>
    </recommendedName>
</protein>
<reference evidence="3 4" key="1">
    <citation type="journal article" date="2019" name="Nat. Med.">
        <title>A library of human gut bacterial isolates paired with longitudinal multiomics data enables mechanistic microbiome research.</title>
        <authorList>
            <person name="Poyet M."/>
            <person name="Groussin M."/>
            <person name="Gibbons S.M."/>
            <person name="Avila-Pacheco J."/>
            <person name="Jiang X."/>
            <person name="Kearney S.M."/>
            <person name="Perrotta A.R."/>
            <person name="Berdy B."/>
            <person name="Zhao S."/>
            <person name="Lieberman T.D."/>
            <person name="Swanson P.K."/>
            <person name="Smith M."/>
            <person name="Roesemann S."/>
            <person name="Alexander J.E."/>
            <person name="Rich S.A."/>
            <person name="Livny J."/>
            <person name="Vlamakis H."/>
            <person name="Clish C."/>
            <person name="Bullock K."/>
            <person name="Deik A."/>
            <person name="Scott J."/>
            <person name="Pierce K.A."/>
            <person name="Xavier R.J."/>
            <person name="Alm E.J."/>
        </authorList>
    </citation>
    <scope>NUCLEOTIDE SEQUENCE [LARGE SCALE GENOMIC DNA]</scope>
    <source>
        <strain evidence="3 4">BIOML-A13</strain>
    </source>
</reference>
<name>A0A7J5TL46_BIFBI</name>
<dbReference type="EMBL" id="WDOP01000043">
    <property type="protein sequence ID" value="KAB7485127.1"/>
    <property type="molecule type" value="Genomic_DNA"/>
</dbReference>
<feature type="region of interest" description="Disordered" evidence="1">
    <location>
        <begin position="171"/>
        <end position="214"/>
    </location>
</feature>
<dbReference type="Proteomes" id="UP000451386">
    <property type="component" value="Unassembled WGS sequence"/>
</dbReference>